<reference evidence="1 2" key="1">
    <citation type="submission" date="2019-06" db="EMBL/GenBank/DDBJ databases">
        <title>Complete genome of Shewanella marisflavi ECSMB14101, a mussel settlement-inducing bacterium isolated from East China Sea.</title>
        <authorList>
            <person name="Yang J."/>
            <person name="Liang X."/>
            <person name="Chang R."/>
            <person name="Peng L."/>
        </authorList>
    </citation>
    <scope>NUCLEOTIDE SEQUENCE [LARGE SCALE GENOMIC DNA]</scope>
    <source>
        <strain evidence="1 2">ECSMB14101</strain>
    </source>
</reference>
<accession>A0ABX5WRV4</accession>
<evidence type="ECO:0000313" key="1">
    <source>
        <dbReference type="EMBL" id="QDF77250.1"/>
    </source>
</evidence>
<name>A0ABX5WRV4_9GAMM</name>
<dbReference type="InterPro" id="IPR059220">
    <property type="entry name" value="AbiEi"/>
</dbReference>
<protein>
    <recommendedName>
        <fullName evidence="3">Type IV toxin-antitoxin system AbiEi family antitoxin domain-containing protein</fullName>
    </recommendedName>
</protein>
<proteinExistence type="predicted"/>
<dbReference type="NCBIfam" id="NF047376">
    <property type="entry name" value="TAA_AbiEi"/>
    <property type="match status" value="1"/>
</dbReference>
<dbReference type="Proteomes" id="UP000318758">
    <property type="component" value="Chromosome"/>
</dbReference>
<sequence length="177" mass="20551">MKIDGAINKLDKFDKKGIHVFTKRDLRRLFFEDTDTGFKQSVTRLVRRNILEQPVKGVYVYVLSKNKGRRMIEMIASALRKYDYNYVSLESALSQYGAISQIPIDRITIMTTGRKGIFKTPYGVIEFTHTKRDPLDIIDNTIKTDHPLRIATPEAAFRDLKRVGRNINMVDRRVLNE</sequence>
<gene>
    <name evidence="1" type="ORF">FGA12_12180</name>
</gene>
<keyword evidence="2" id="KW-1185">Reference proteome</keyword>
<organism evidence="1 2">
    <name type="scientific">Shewanella marisflavi</name>
    <dbReference type="NCBI Taxonomy" id="260364"/>
    <lineage>
        <taxon>Bacteria</taxon>
        <taxon>Pseudomonadati</taxon>
        <taxon>Pseudomonadota</taxon>
        <taxon>Gammaproteobacteria</taxon>
        <taxon>Alteromonadales</taxon>
        <taxon>Shewanellaceae</taxon>
        <taxon>Shewanella</taxon>
    </lineage>
</organism>
<evidence type="ECO:0008006" key="3">
    <source>
        <dbReference type="Google" id="ProtNLM"/>
    </source>
</evidence>
<evidence type="ECO:0000313" key="2">
    <source>
        <dbReference type="Proteomes" id="UP000318758"/>
    </source>
</evidence>
<dbReference type="EMBL" id="CP041153">
    <property type="protein sequence ID" value="QDF77250.1"/>
    <property type="molecule type" value="Genomic_DNA"/>
</dbReference>